<dbReference type="AlphaFoldDB" id="A0A5C4SR91"/>
<protein>
    <submittedName>
        <fullName evidence="1">DUF3575 domain-containing protein</fullName>
    </submittedName>
</protein>
<reference evidence="1 2" key="1">
    <citation type="submission" date="2019-05" db="EMBL/GenBank/DDBJ databases">
        <title>Tamlana fucoidanivorans sp. nov., isolated from the surface of algae collected from Fujian province in China.</title>
        <authorList>
            <person name="Li J."/>
        </authorList>
    </citation>
    <scope>NUCLEOTIDE SEQUENCE [LARGE SCALE GENOMIC DNA]</scope>
    <source>
        <strain evidence="1 2">CW2-9</strain>
    </source>
</reference>
<evidence type="ECO:0000313" key="1">
    <source>
        <dbReference type="EMBL" id="TNJ46597.1"/>
    </source>
</evidence>
<organism evidence="1 2">
    <name type="scientific">Allotamlana fucoidanivorans</name>
    <dbReference type="NCBI Taxonomy" id="2583814"/>
    <lineage>
        <taxon>Bacteria</taxon>
        <taxon>Pseudomonadati</taxon>
        <taxon>Bacteroidota</taxon>
        <taxon>Flavobacteriia</taxon>
        <taxon>Flavobacteriales</taxon>
        <taxon>Flavobacteriaceae</taxon>
        <taxon>Allotamlana</taxon>
    </lineage>
</organism>
<name>A0A5C4SR91_9FLAO</name>
<dbReference type="InterPro" id="IPR021958">
    <property type="entry name" value="DUF3575"/>
</dbReference>
<dbReference type="Pfam" id="PF12099">
    <property type="entry name" value="DUF3575"/>
    <property type="match status" value="1"/>
</dbReference>
<sequence length="242" mass="27630">MPNKCILTTIALTLTLSLFSQENTDVKKYKNEIGIVFTDLANGTGLLRYERLLNNHFSVALSAGYKTENGLISFRGIDANSIKTNDFNYFGYKLIPEVRYYFKNTMIGSMDGFYVGAYVKYSDFKSDLNGTYVSEDNTNYDVEYDADFKVTSIGLMAGYKLRLSKRFFIDFLIAGPGGGHYNFKLVQKKSLPTEFYEKLNNALSEYGIFDFINSDFEFKDVDLRSKFSTISFRYGITVGYSF</sequence>
<dbReference type="RefSeq" id="WP_139694968.1">
    <property type="nucleotide sequence ID" value="NZ_CP074074.1"/>
</dbReference>
<dbReference type="EMBL" id="VDCS01000002">
    <property type="protein sequence ID" value="TNJ46597.1"/>
    <property type="molecule type" value="Genomic_DNA"/>
</dbReference>
<proteinExistence type="predicted"/>
<accession>A0A5C4SR91</accession>
<dbReference type="OrthoDB" id="1118958at2"/>
<comment type="caution">
    <text evidence="1">The sequence shown here is derived from an EMBL/GenBank/DDBJ whole genome shotgun (WGS) entry which is preliminary data.</text>
</comment>
<evidence type="ECO:0000313" key="2">
    <source>
        <dbReference type="Proteomes" id="UP000308713"/>
    </source>
</evidence>
<keyword evidence="2" id="KW-1185">Reference proteome</keyword>
<dbReference type="Proteomes" id="UP000308713">
    <property type="component" value="Unassembled WGS sequence"/>
</dbReference>
<gene>
    <name evidence="1" type="ORF">FGF67_02900</name>
</gene>